<evidence type="ECO:0000313" key="3">
    <source>
        <dbReference type="EMBL" id="KAJ7601611.1"/>
    </source>
</evidence>
<evidence type="ECO:0000256" key="1">
    <source>
        <dbReference type="SAM" id="MobiDB-lite"/>
    </source>
</evidence>
<dbReference type="Pfam" id="PF20149">
    <property type="entry name" value="DUF6532"/>
    <property type="match status" value="1"/>
</dbReference>
<accession>A0AAD7F5C5</accession>
<feature type="region of interest" description="Disordered" evidence="1">
    <location>
        <begin position="1"/>
        <end position="236"/>
    </location>
</feature>
<organism evidence="3 4">
    <name type="scientific">Roridomyces roridus</name>
    <dbReference type="NCBI Taxonomy" id="1738132"/>
    <lineage>
        <taxon>Eukaryota</taxon>
        <taxon>Fungi</taxon>
        <taxon>Dikarya</taxon>
        <taxon>Basidiomycota</taxon>
        <taxon>Agaricomycotina</taxon>
        <taxon>Agaricomycetes</taxon>
        <taxon>Agaricomycetidae</taxon>
        <taxon>Agaricales</taxon>
        <taxon>Marasmiineae</taxon>
        <taxon>Mycenaceae</taxon>
        <taxon>Roridomyces</taxon>
    </lineage>
</organism>
<feature type="compositionally biased region" description="Acidic residues" evidence="1">
    <location>
        <begin position="36"/>
        <end position="52"/>
    </location>
</feature>
<feature type="compositionally biased region" description="Low complexity" evidence="1">
    <location>
        <begin position="165"/>
        <end position="185"/>
    </location>
</feature>
<keyword evidence="4" id="KW-1185">Reference proteome</keyword>
<feature type="domain" description="DUF6532" evidence="2">
    <location>
        <begin position="311"/>
        <end position="501"/>
    </location>
</feature>
<protein>
    <recommendedName>
        <fullName evidence="2">DUF6532 domain-containing protein</fullName>
    </recommendedName>
</protein>
<feature type="region of interest" description="Disordered" evidence="1">
    <location>
        <begin position="250"/>
        <end position="298"/>
    </location>
</feature>
<dbReference type="InterPro" id="IPR045341">
    <property type="entry name" value="DUF6532"/>
</dbReference>
<feature type="compositionally biased region" description="Acidic residues" evidence="1">
    <location>
        <begin position="60"/>
        <end position="79"/>
    </location>
</feature>
<proteinExistence type="predicted"/>
<feature type="compositionally biased region" description="Low complexity" evidence="1">
    <location>
        <begin position="17"/>
        <end position="28"/>
    </location>
</feature>
<dbReference type="Proteomes" id="UP001221142">
    <property type="component" value="Unassembled WGS sequence"/>
</dbReference>
<dbReference type="EMBL" id="JARKIF010000353">
    <property type="protein sequence ID" value="KAJ7601611.1"/>
    <property type="molecule type" value="Genomic_DNA"/>
</dbReference>
<evidence type="ECO:0000313" key="4">
    <source>
        <dbReference type="Proteomes" id="UP001221142"/>
    </source>
</evidence>
<comment type="caution">
    <text evidence="3">The sequence shown here is derived from an EMBL/GenBank/DDBJ whole genome shotgun (WGS) entry which is preliminary data.</text>
</comment>
<gene>
    <name evidence="3" type="ORF">FB45DRAFT_884586</name>
</gene>
<feature type="compositionally biased region" description="Basic residues" evidence="1">
    <location>
        <begin position="106"/>
        <end position="120"/>
    </location>
</feature>
<feature type="compositionally biased region" description="Pro residues" evidence="1">
    <location>
        <begin position="217"/>
        <end position="227"/>
    </location>
</feature>
<reference evidence="3" key="1">
    <citation type="submission" date="2023-03" db="EMBL/GenBank/DDBJ databases">
        <title>Massive genome expansion in bonnet fungi (Mycena s.s.) driven by repeated elements and novel gene families across ecological guilds.</title>
        <authorList>
            <consortium name="Lawrence Berkeley National Laboratory"/>
            <person name="Harder C.B."/>
            <person name="Miyauchi S."/>
            <person name="Viragh M."/>
            <person name="Kuo A."/>
            <person name="Thoen E."/>
            <person name="Andreopoulos B."/>
            <person name="Lu D."/>
            <person name="Skrede I."/>
            <person name="Drula E."/>
            <person name="Henrissat B."/>
            <person name="Morin E."/>
            <person name="Kohler A."/>
            <person name="Barry K."/>
            <person name="LaButti K."/>
            <person name="Morin E."/>
            <person name="Salamov A."/>
            <person name="Lipzen A."/>
            <person name="Mereny Z."/>
            <person name="Hegedus B."/>
            <person name="Baldrian P."/>
            <person name="Stursova M."/>
            <person name="Weitz H."/>
            <person name="Taylor A."/>
            <person name="Grigoriev I.V."/>
            <person name="Nagy L.G."/>
            <person name="Martin F."/>
            <person name="Kauserud H."/>
        </authorList>
    </citation>
    <scope>NUCLEOTIDE SEQUENCE</scope>
    <source>
        <strain evidence="3">9284</strain>
    </source>
</reference>
<sequence>MSLNQAPAARRGRSSHPAPTAARPTRAAEASNKENEDAEINMDDVGSGDDSNDYAGQPGDESDDKDQLSDEDEDEDEDEARGRPRRPSEKQQKLLDEAAAAEVRKAVKKQKAAKLAKKKQQAADQSDDDDDIVEPRDNDTFTSRTVQSRPAAIQKTLVQRDHRVPAPAKLPSVAAVSSASRPSASHTRDRHAPRDDFDDERRHHHNPSPVVFGGRYPSPPARSPSPAPMRNINGGIAPRHLSLNLRHSQHADDVTHHRRSSSPVVGDKRAHSAVSDQDDLRPTQAQRSSPLRGRPKAGDYDEITREVLSLAITFYRCFLSARDAFPDQATEMSFVKEAWDTACYNRNVDIELTPTLSKLMTNRGSHLRGELKTKIKPMVELMFGFKSGQNKKTIKANRDLTEKLKDDLTFTFKDIAARKGIYRNPLFQKAVNAMWFVNTRDEAVTQPQMFNPFPLPGFALVITVTEHLIDEWATGIRSDIPFTAHDYRDLYQTHINALRRFEEKTENFHSGAQPITHHAPQPAITDATIAAAILEYQEDEETETDGEDGDDA</sequence>
<dbReference type="AlphaFoldDB" id="A0AAD7F5C5"/>
<feature type="compositionally biased region" description="Basic and acidic residues" evidence="1">
    <location>
        <begin position="186"/>
        <end position="201"/>
    </location>
</feature>
<name>A0AAD7F5C5_9AGAR</name>
<evidence type="ECO:0000259" key="2">
    <source>
        <dbReference type="Pfam" id="PF20149"/>
    </source>
</evidence>
<feature type="compositionally biased region" description="Basic and acidic residues" evidence="1">
    <location>
        <begin position="80"/>
        <end position="96"/>
    </location>
</feature>